<dbReference type="Pfam" id="PF00535">
    <property type="entry name" value="Glycos_transf_2"/>
    <property type="match status" value="1"/>
</dbReference>
<dbReference type="EMBL" id="UINC01056007">
    <property type="protein sequence ID" value="SVB75537.1"/>
    <property type="molecule type" value="Genomic_DNA"/>
</dbReference>
<dbReference type="AlphaFoldDB" id="A0A382GLM8"/>
<protein>
    <recommendedName>
        <fullName evidence="4">Glycosyltransferase 2-like domain-containing protein</fullName>
    </recommendedName>
</protein>
<gene>
    <name evidence="5" type="ORF">METZ01_LOCUS228391</name>
</gene>
<evidence type="ECO:0000259" key="4">
    <source>
        <dbReference type="Pfam" id="PF00535"/>
    </source>
</evidence>
<accession>A0A382GLM8</accession>
<sequence>MDHSSKTVVIVVNFNGKEFLGRCLESLKHQTFSNFKTVVVDNFSHDGSIDEIEELFPNVEVVRLEKNIGFSAANNYAVKQAKGFQWVALLNPDAIAEPDWLSNLHIAAKENPQYDFFGSHLTKQDSLGRLDGTGDIYHLCGLAWRRDHGVSESQISRSAGEIFSPCAAAAMYRRDIFLDIGGFDERFFCYFEDVDLAFRLRLMGHRCLYVPNAKVEHFGSAVSGRQSDFVVYHGHRNMVWTYVKNMPSLLLWYGLPQHILANLAALIYFSLTGQAGSIFKAKWDALLGLGKTIEQRKLIQKNKRVSSKELKKIIAAGWLRPYLKNRELM</sequence>
<feature type="domain" description="Glycosyltransferase 2-like" evidence="4">
    <location>
        <begin position="9"/>
        <end position="179"/>
    </location>
</feature>
<organism evidence="5">
    <name type="scientific">marine metagenome</name>
    <dbReference type="NCBI Taxonomy" id="408172"/>
    <lineage>
        <taxon>unclassified sequences</taxon>
        <taxon>metagenomes</taxon>
        <taxon>ecological metagenomes</taxon>
    </lineage>
</organism>
<comment type="similarity">
    <text evidence="1">Belongs to the glycosyltransferase 2 family.</text>
</comment>
<dbReference type="PANTHER" id="PTHR43179:SF12">
    <property type="entry name" value="GALACTOFURANOSYLTRANSFERASE GLFT2"/>
    <property type="match status" value="1"/>
</dbReference>
<keyword evidence="3" id="KW-0808">Transferase</keyword>
<dbReference type="GO" id="GO:0016757">
    <property type="term" value="F:glycosyltransferase activity"/>
    <property type="evidence" value="ECO:0007669"/>
    <property type="project" value="UniProtKB-KW"/>
</dbReference>
<dbReference type="SUPFAM" id="SSF53448">
    <property type="entry name" value="Nucleotide-diphospho-sugar transferases"/>
    <property type="match status" value="1"/>
</dbReference>
<evidence type="ECO:0000256" key="1">
    <source>
        <dbReference type="ARBA" id="ARBA00006739"/>
    </source>
</evidence>
<dbReference type="PANTHER" id="PTHR43179">
    <property type="entry name" value="RHAMNOSYLTRANSFERASE WBBL"/>
    <property type="match status" value="1"/>
</dbReference>
<name>A0A382GLM8_9ZZZZ</name>
<dbReference type="InterPro" id="IPR001173">
    <property type="entry name" value="Glyco_trans_2-like"/>
</dbReference>
<evidence type="ECO:0000256" key="3">
    <source>
        <dbReference type="ARBA" id="ARBA00022679"/>
    </source>
</evidence>
<evidence type="ECO:0000256" key="2">
    <source>
        <dbReference type="ARBA" id="ARBA00022676"/>
    </source>
</evidence>
<dbReference type="CDD" id="cd04186">
    <property type="entry name" value="GT_2_like_c"/>
    <property type="match status" value="1"/>
</dbReference>
<dbReference type="Gene3D" id="3.90.550.10">
    <property type="entry name" value="Spore Coat Polysaccharide Biosynthesis Protein SpsA, Chain A"/>
    <property type="match status" value="1"/>
</dbReference>
<evidence type="ECO:0000313" key="5">
    <source>
        <dbReference type="EMBL" id="SVB75537.1"/>
    </source>
</evidence>
<reference evidence="5" key="1">
    <citation type="submission" date="2018-05" db="EMBL/GenBank/DDBJ databases">
        <authorList>
            <person name="Lanie J.A."/>
            <person name="Ng W.-L."/>
            <person name="Kazmierczak K.M."/>
            <person name="Andrzejewski T.M."/>
            <person name="Davidsen T.M."/>
            <person name="Wayne K.J."/>
            <person name="Tettelin H."/>
            <person name="Glass J.I."/>
            <person name="Rusch D."/>
            <person name="Podicherti R."/>
            <person name="Tsui H.-C.T."/>
            <person name="Winkler M.E."/>
        </authorList>
    </citation>
    <scope>NUCLEOTIDE SEQUENCE</scope>
</reference>
<keyword evidence="2" id="KW-0328">Glycosyltransferase</keyword>
<proteinExistence type="inferred from homology"/>
<dbReference type="InterPro" id="IPR029044">
    <property type="entry name" value="Nucleotide-diphossugar_trans"/>
</dbReference>